<protein>
    <recommendedName>
        <fullName evidence="4">Plastid lipid-associated protein/fibrillin conserved domain-containing protein</fullName>
    </recommendedName>
</protein>
<dbReference type="EMBL" id="HBEZ01025210">
    <property type="protein sequence ID" value="CAD8636244.1"/>
    <property type="molecule type" value="Transcribed_RNA"/>
</dbReference>
<sequence>MQCMLSLCLVLSLAAVTSAFVPSSFSPSLRCLDTALISCRHGTPGLQIRKSVRNSNSGLNLNMQIKSLYSDNNEKPKANKELLQIRFSSVDANKLSAWLKKWPFGAKKDGYGLPKTMLPLAAEPYGGGVKIIFKGTLDPWLQVDLEGDTIRVYRQSMMSTNFLQVSALKQREETKICDKLKEDLSNSDCGASGMIERALPVVEPKKEESAPAADAAAAPAGDAAPPA</sequence>
<name>A0A7S0MD05_9CRYP</name>
<accession>A0A7S0MD05</accession>
<feature type="compositionally biased region" description="Low complexity" evidence="1">
    <location>
        <begin position="210"/>
        <end position="227"/>
    </location>
</feature>
<feature type="region of interest" description="Disordered" evidence="1">
    <location>
        <begin position="201"/>
        <end position="227"/>
    </location>
</feature>
<reference evidence="3" key="1">
    <citation type="submission" date="2021-01" db="EMBL/GenBank/DDBJ databases">
        <authorList>
            <person name="Corre E."/>
            <person name="Pelletier E."/>
            <person name="Niang G."/>
            <person name="Scheremetjew M."/>
            <person name="Finn R."/>
            <person name="Kale V."/>
            <person name="Holt S."/>
            <person name="Cochrane G."/>
            <person name="Meng A."/>
            <person name="Brown T."/>
            <person name="Cohen L."/>
        </authorList>
    </citation>
    <scope>NUCLEOTIDE SEQUENCE</scope>
    <source>
        <strain evidence="3">CCAP979/52</strain>
    </source>
</reference>
<evidence type="ECO:0000256" key="1">
    <source>
        <dbReference type="SAM" id="MobiDB-lite"/>
    </source>
</evidence>
<dbReference type="AlphaFoldDB" id="A0A7S0MD05"/>
<evidence type="ECO:0000256" key="2">
    <source>
        <dbReference type="SAM" id="SignalP"/>
    </source>
</evidence>
<evidence type="ECO:0000313" key="3">
    <source>
        <dbReference type="EMBL" id="CAD8636244.1"/>
    </source>
</evidence>
<gene>
    <name evidence="3" type="ORF">CCUR1050_LOCUS13926</name>
</gene>
<feature type="signal peptide" evidence="2">
    <location>
        <begin position="1"/>
        <end position="19"/>
    </location>
</feature>
<proteinExistence type="predicted"/>
<evidence type="ECO:0008006" key="4">
    <source>
        <dbReference type="Google" id="ProtNLM"/>
    </source>
</evidence>
<organism evidence="3">
    <name type="scientific">Cryptomonas curvata</name>
    <dbReference type="NCBI Taxonomy" id="233186"/>
    <lineage>
        <taxon>Eukaryota</taxon>
        <taxon>Cryptophyceae</taxon>
        <taxon>Cryptomonadales</taxon>
        <taxon>Cryptomonadaceae</taxon>
        <taxon>Cryptomonas</taxon>
    </lineage>
</organism>
<feature type="chain" id="PRO_5030722634" description="Plastid lipid-associated protein/fibrillin conserved domain-containing protein" evidence="2">
    <location>
        <begin position="20"/>
        <end position="227"/>
    </location>
</feature>
<keyword evidence="2" id="KW-0732">Signal</keyword>